<dbReference type="InterPro" id="IPR003653">
    <property type="entry name" value="Peptidase_C48_C"/>
</dbReference>
<dbReference type="GO" id="GO:0006508">
    <property type="term" value="P:proteolysis"/>
    <property type="evidence" value="ECO:0007669"/>
    <property type="project" value="UniProtKB-KW"/>
</dbReference>
<comment type="caution">
    <text evidence="6">The sequence shown here is derived from an EMBL/GenBank/DDBJ whole genome shotgun (WGS) entry which is preliminary data.</text>
</comment>
<protein>
    <recommendedName>
        <fullName evidence="5">Ubiquitin-like protease family profile domain-containing protein</fullName>
    </recommendedName>
</protein>
<accession>A0AAE0B7W6</accession>
<keyword evidence="7" id="KW-1185">Reference proteome</keyword>
<dbReference type="PROSITE" id="PS50600">
    <property type="entry name" value="ULP_PROTEASE"/>
    <property type="match status" value="1"/>
</dbReference>
<proteinExistence type="inferred from homology"/>
<sequence>MQGTGTGVTGREQQTKVLDGTDTTVLEETPTQGLLEFPLLMEVQHVDPSMHTQDHTADPSGPLGQSPSSPSVHTLDPSRRSTHPTPRVHPSSSFSLVRSRRTPPLVTLPVHPIATQAAGRSSTTVALHAIYGDRVPHPSTPQWSTYLETPINFDSVQHWHQHWLVASVDLTVGKIHLLYPFRQKIPVQIRKEEVAPLRWFLPSMLHQVGFHDARPRDDPKYDKRNKPFGVSMVSTTHVPQQTTGGNCGAHTLRLIEYILADRQPFDWSEEDMGTIQEKMVVEVFCNSRPQ</sequence>
<dbReference type="GO" id="GO:0008234">
    <property type="term" value="F:cysteine-type peptidase activity"/>
    <property type="evidence" value="ECO:0007669"/>
    <property type="project" value="InterPro"/>
</dbReference>
<keyword evidence="2" id="KW-0645">Protease</keyword>
<evidence type="ECO:0000256" key="4">
    <source>
        <dbReference type="SAM" id="MobiDB-lite"/>
    </source>
</evidence>
<gene>
    <name evidence="6" type="ORF">Dsin_002850</name>
</gene>
<feature type="compositionally biased region" description="Polar residues" evidence="4">
    <location>
        <begin position="11"/>
        <end position="24"/>
    </location>
</feature>
<organism evidence="6 7">
    <name type="scientific">Dipteronia sinensis</name>
    <dbReference type="NCBI Taxonomy" id="43782"/>
    <lineage>
        <taxon>Eukaryota</taxon>
        <taxon>Viridiplantae</taxon>
        <taxon>Streptophyta</taxon>
        <taxon>Embryophyta</taxon>
        <taxon>Tracheophyta</taxon>
        <taxon>Spermatophyta</taxon>
        <taxon>Magnoliopsida</taxon>
        <taxon>eudicotyledons</taxon>
        <taxon>Gunneridae</taxon>
        <taxon>Pentapetalae</taxon>
        <taxon>rosids</taxon>
        <taxon>malvids</taxon>
        <taxon>Sapindales</taxon>
        <taxon>Sapindaceae</taxon>
        <taxon>Hippocastanoideae</taxon>
        <taxon>Acereae</taxon>
        <taxon>Dipteronia</taxon>
    </lineage>
</organism>
<feature type="region of interest" description="Disordered" evidence="4">
    <location>
        <begin position="1"/>
        <end position="24"/>
    </location>
</feature>
<feature type="compositionally biased region" description="Low complexity" evidence="4">
    <location>
        <begin position="59"/>
        <end position="71"/>
    </location>
</feature>
<comment type="similarity">
    <text evidence="1">Belongs to the peptidase C48 family.</text>
</comment>
<dbReference type="Proteomes" id="UP001281410">
    <property type="component" value="Unassembled WGS sequence"/>
</dbReference>
<dbReference type="SUPFAM" id="SSF54001">
    <property type="entry name" value="Cysteine proteinases"/>
    <property type="match status" value="1"/>
</dbReference>
<keyword evidence="3" id="KW-0378">Hydrolase</keyword>
<dbReference type="Gene3D" id="3.40.395.10">
    <property type="entry name" value="Adenoviral Proteinase, Chain A"/>
    <property type="match status" value="1"/>
</dbReference>
<dbReference type="Pfam" id="PF02902">
    <property type="entry name" value="Peptidase_C48"/>
    <property type="match status" value="1"/>
</dbReference>
<dbReference type="EMBL" id="JANJYJ010000001">
    <property type="protein sequence ID" value="KAK3230969.1"/>
    <property type="molecule type" value="Genomic_DNA"/>
</dbReference>
<reference evidence="6" key="1">
    <citation type="journal article" date="2023" name="Plant J.">
        <title>Genome sequences and population genomics provide insights into the demographic history, inbreeding, and mutation load of two 'living fossil' tree species of Dipteronia.</title>
        <authorList>
            <person name="Feng Y."/>
            <person name="Comes H.P."/>
            <person name="Chen J."/>
            <person name="Zhu S."/>
            <person name="Lu R."/>
            <person name="Zhang X."/>
            <person name="Li P."/>
            <person name="Qiu J."/>
            <person name="Olsen K.M."/>
            <person name="Qiu Y."/>
        </authorList>
    </citation>
    <scope>NUCLEOTIDE SEQUENCE</scope>
    <source>
        <strain evidence="6">NBL</strain>
    </source>
</reference>
<evidence type="ECO:0000256" key="3">
    <source>
        <dbReference type="ARBA" id="ARBA00022801"/>
    </source>
</evidence>
<evidence type="ECO:0000259" key="5">
    <source>
        <dbReference type="PROSITE" id="PS50600"/>
    </source>
</evidence>
<feature type="domain" description="Ubiquitin-like protease family profile" evidence="5">
    <location>
        <begin position="65"/>
        <end position="258"/>
    </location>
</feature>
<evidence type="ECO:0000313" key="6">
    <source>
        <dbReference type="EMBL" id="KAK3230969.1"/>
    </source>
</evidence>
<dbReference type="AlphaFoldDB" id="A0AAE0B7W6"/>
<feature type="region of interest" description="Disordered" evidence="4">
    <location>
        <begin position="50"/>
        <end position="98"/>
    </location>
</feature>
<evidence type="ECO:0000313" key="7">
    <source>
        <dbReference type="Proteomes" id="UP001281410"/>
    </source>
</evidence>
<evidence type="ECO:0000256" key="1">
    <source>
        <dbReference type="ARBA" id="ARBA00005234"/>
    </source>
</evidence>
<dbReference type="InterPro" id="IPR038765">
    <property type="entry name" value="Papain-like_cys_pep_sf"/>
</dbReference>
<evidence type="ECO:0000256" key="2">
    <source>
        <dbReference type="ARBA" id="ARBA00022670"/>
    </source>
</evidence>
<name>A0AAE0B7W6_9ROSI</name>